<dbReference type="Gene3D" id="3.60.10.10">
    <property type="entry name" value="Endonuclease/exonuclease/phosphatase"/>
    <property type="match status" value="1"/>
</dbReference>
<evidence type="ECO:0000259" key="8">
    <source>
        <dbReference type="Pfam" id="PF03372"/>
    </source>
</evidence>
<feature type="active site" description="Proton acceptor" evidence="5">
    <location>
        <position position="240"/>
    </location>
</feature>
<evidence type="ECO:0000313" key="10">
    <source>
        <dbReference type="Proteomes" id="UP000187404"/>
    </source>
</evidence>
<keyword evidence="3" id="KW-0378">Hydrolase</keyword>
<keyword evidence="6" id="KW-0464">Manganese</keyword>
<feature type="binding site" evidence="6">
    <location>
        <position position="7"/>
    </location>
    <ligand>
        <name>Mg(2+)</name>
        <dbReference type="ChEBI" id="CHEBI:18420"/>
        <label>1</label>
    </ligand>
</feature>
<dbReference type="RefSeq" id="WP_075714090.1">
    <property type="nucleotide sequence ID" value="NZ_MJIE01000001.1"/>
</dbReference>
<dbReference type="STRING" id="1261640.BHK98_10430"/>
<comment type="similarity">
    <text evidence="1">Belongs to the DNA repair enzymes AP/ExoA family.</text>
</comment>
<dbReference type="GO" id="GO:0006284">
    <property type="term" value="P:base-excision repair"/>
    <property type="evidence" value="ECO:0007669"/>
    <property type="project" value="TreeGrafter"/>
</dbReference>
<dbReference type="NCBIfam" id="TIGR00633">
    <property type="entry name" value="xth"/>
    <property type="match status" value="1"/>
</dbReference>
<dbReference type="GO" id="GO:0008081">
    <property type="term" value="F:phosphoric diester hydrolase activity"/>
    <property type="evidence" value="ECO:0007669"/>
    <property type="project" value="TreeGrafter"/>
</dbReference>
<feature type="binding site" evidence="6">
    <location>
        <position position="142"/>
    </location>
    <ligand>
        <name>Mg(2+)</name>
        <dbReference type="ChEBI" id="CHEBI:18420"/>
        <label>1</label>
    </ligand>
</feature>
<evidence type="ECO:0000256" key="7">
    <source>
        <dbReference type="PIRSR" id="PIRSR604808-3"/>
    </source>
</evidence>
<dbReference type="GO" id="GO:0046872">
    <property type="term" value="F:metal ion binding"/>
    <property type="evidence" value="ECO:0007669"/>
    <property type="project" value="UniProtKB-KW"/>
</dbReference>
<dbReference type="PROSITE" id="PS00726">
    <property type="entry name" value="AP_NUCLEASE_F1_1"/>
    <property type="match status" value="1"/>
</dbReference>
<dbReference type="InterPro" id="IPR004808">
    <property type="entry name" value="AP_endonuc_1"/>
</dbReference>
<name>A0A1Q9JJX1_9FIRM</name>
<feature type="active site" evidence="5">
    <location>
        <position position="103"/>
    </location>
</feature>
<dbReference type="InterPro" id="IPR020847">
    <property type="entry name" value="AP_endonuclease_F1_BS"/>
</dbReference>
<dbReference type="AlphaFoldDB" id="A0A1Q9JJX1"/>
<evidence type="ECO:0000256" key="2">
    <source>
        <dbReference type="ARBA" id="ARBA00022723"/>
    </source>
</evidence>
<evidence type="ECO:0000256" key="4">
    <source>
        <dbReference type="ARBA" id="ARBA00022842"/>
    </source>
</evidence>
<dbReference type="SUPFAM" id="SSF56219">
    <property type="entry name" value="DNase I-like"/>
    <property type="match status" value="1"/>
</dbReference>
<dbReference type="CDD" id="cd09087">
    <property type="entry name" value="Ape1-like_AP-endo"/>
    <property type="match status" value="1"/>
</dbReference>
<sequence length="249" mass="29301">MKLISWNVNGLRACLKKGFEDVVRELDADFFCIQETKMQEGQATLDLPEYEEFFCSAERKGYSGTAVLTKKKPLRVQYNFGEHTDEGRGIILEYEDFYLVNVYVPNSQNELRRLDYRMKWEDDIRELLVELDREKPVILCGDMNVAHEEIDLKNPKTNRGNAGFSDEERAKMTQLLEAGFTDTYRYLYPDTEGVYSWWSYRFNARKNNAGWRIDYFIVSDRLRDKIVDAKIHTDIMGSDHCPVELEIRL</sequence>
<evidence type="ECO:0000256" key="5">
    <source>
        <dbReference type="PIRSR" id="PIRSR604808-1"/>
    </source>
</evidence>
<dbReference type="GO" id="GO:0008311">
    <property type="term" value="F:double-stranded DNA 3'-5' DNA exonuclease activity"/>
    <property type="evidence" value="ECO:0007669"/>
    <property type="project" value="TreeGrafter"/>
</dbReference>
<proteinExistence type="inferred from homology"/>
<dbReference type="NCBIfam" id="TIGR00195">
    <property type="entry name" value="exoDNase_III"/>
    <property type="match status" value="1"/>
</dbReference>
<organism evidence="9 10">
    <name type="scientific">Hornefia porci</name>
    <dbReference type="NCBI Taxonomy" id="2652292"/>
    <lineage>
        <taxon>Bacteria</taxon>
        <taxon>Bacillati</taxon>
        <taxon>Bacillota</taxon>
        <taxon>Clostridia</taxon>
        <taxon>Peptostreptococcales</taxon>
        <taxon>Anaerovoracaceae</taxon>
        <taxon>Hornefia</taxon>
    </lineage>
</organism>
<dbReference type="Pfam" id="PF03372">
    <property type="entry name" value="Exo_endo_phos"/>
    <property type="match status" value="1"/>
</dbReference>
<dbReference type="PROSITE" id="PS51435">
    <property type="entry name" value="AP_NUCLEASE_F1_4"/>
    <property type="match status" value="1"/>
</dbReference>
<dbReference type="PANTHER" id="PTHR22748">
    <property type="entry name" value="AP ENDONUCLEASE"/>
    <property type="match status" value="1"/>
</dbReference>
<feature type="site" description="Transition state stabilizer" evidence="7">
    <location>
        <position position="144"/>
    </location>
</feature>
<comment type="cofactor">
    <cofactor evidence="6">
        <name>Mg(2+)</name>
        <dbReference type="ChEBI" id="CHEBI:18420"/>
    </cofactor>
    <cofactor evidence="6">
        <name>Mn(2+)</name>
        <dbReference type="ChEBI" id="CHEBI:29035"/>
    </cofactor>
    <text evidence="6">Probably binds two magnesium or manganese ions per subunit.</text>
</comment>
<feature type="binding site" evidence="6">
    <location>
        <position position="144"/>
    </location>
    <ligand>
        <name>Mg(2+)</name>
        <dbReference type="ChEBI" id="CHEBI:18420"/>
        <label>1</label>
    </ligand>
</feature>
<keyword evidence="4 6" id="KW-0460">Magnesium</keyword>
<feature type="site" description="Important for catalytic activity" evidence="7">
    <location>
        <position position="214"/>
    </location>
</feature>
<dbReference type="GO" id="GO:0003906">
    <property type="term" value="F:DNA-(apurinic or apyrimidinic site) endonuclease activity"/>
    <property type="evidence" value="ECO:0007669"/>
    <property type="project" value="TreeGrafter"/>
</dbReference>
<feature type="site" description="Interaction with DNA substrate" evidence="7">
    <location>
        <position position="240"/>
    </location>
</feature>
<dbReference type="PANTHER" id="PTHR22748:SF6">
    <property type="entry name" value="DNA-(APURINIC OR APYRIMIDINIC SITE) ENDONUCLEASE"/>
    <property type="match status" value="1"/>
</dbReference>
<dbReference type="Proteomes" id="UP000187404">
    <property type="component" value="Unassembled WGS sequence"/>
</dbReference>
<gene>
    <name evidence="9" type="ORF">BHK98_10430</name>
</gene>
<dbReference type="EMBL" id="MJIE01000001">
    <property type="protein sequence ID" value="OLR56451.1"/>
    <property type="molecule type" value="Genomic_DNA"/>
</dbReference>
<evidence type="ECO:0000313" key="9">
    <source>
        <dbReference type="EMBL" id="OLR56451.1"/>
    </source>
</evidence>
<comment type="caution">
    <text evidence="9">The sequence shown here is derived from an EMBL/GenBank/DDBJ whole genome shotgun (WGS) entry which is preliminary data.</text>
</comment>
<feature type="binding site" evidence="6">
    <location>
        <position position="35"/>
    </location>
    <ligand>
        <name>Mg(2+)</name>
        <dbReference type="ChEBI" id="CHEBI:18420"/>
        <label>1</label>
    </ligand>
</feature>
<evidence type="ECO:0000256" key="6">
    <source>
        <dbReference type="PIRSR" id="PIRSR604808-2"/>
    </source>
</evidence>
<evidence type="ECO:0000256" key="1">
    <source>
        <dbReference type="ARBA" id="ARBA00007092"/>
    </source>
</evidence>
<feature type="binding site" evidence="6">
    <location>
        <position position="240"/>
    </location>
    <ligand>
        <name>Mg(2+)</name>
        <dbReference type="ChEBI" id="CHEBI:18420"/>
        <label>1</label>
    </ligand>
</feature>
<accession>A0A1Q9JJX1</accession>
<dbReference type="InterPro" id="IPR005135">
    <property type="entry name" value="Endo/exonuclease/phosphatase"/>
</dbReference>
<feature type="active site" description="Proton donor/acceptor" evidence="5">
    <location>
        <position position="142"/>
    </location>
</feature>
<feature type="binding site" evidence="6">
    <location>
        <position position="239"/>
    </location>
    <ligand>
        <name>Mg(2+)</name>
        <dbReference type="ChEBI" id="CHEBI:18420"/>
        <label>1</label>
    </ligand>
</feature>
<dbReference type="InterPro" id="IPR036691">
    <property type="entry name" value="Endo/exonu/phosph_ase_sf"/>
</dbReference>
<evidence type="ECO:0000256" key="3">
    <source>
        <dbReference type="ARBA" id="ARBA00022801"/>
    </source>
</evidence>
<keyword evidence="2 6" id="KW-0479">Metal-binding</keyword>
<keyword evidence="10" id="KW-1185">Reference proteome</keyword>
<reference evidence="9 10" key="1">
    <citation type="journal article" date="2016" name="Appl. Environ. Microbiol.">
        <title>Function and Phylogeny of Bacterial Butyryl Coenzyme A:Acetate Transferases and Their Diversity in the Proximal Colon of Swine.</title>
        <authorList>
            <person name="Trachsel J."/>
            <person name="Bayles D.O."/>
            <person name="Looft T."/>
            <person name="Levine U.Y."/>
            <person name="Allen H.K."/>
        </authorList>
    </citation>
    <scope>NUCLEOTIDE SEQUENCE [LARGE SCALE GENOMIC DNA]</scope>
    <source>
        <strain evidence="9 10">68-3-10</strain>
    </source>
</reference>
<dbReference type="OrthoDB" id="9803914at2"/>
<dbReference type="GO" id="GO:0003677">
    <property type="term" value="F:DNA binding"/>
    <property type="evidence" value="ECO:0007669"/>
    <property type="project" value="InterPro"/>
</dbReference>
<feature type="domain" description="Endonuclease/exonuclease/phosphatase" evidence="8">
    <location>
        <begin position="4"/>
        <end position="240"/>
    </location>
</feature>
<protein>
    <submittedName>
        <fullName evidence="9">Exodeoxyribonuclease III</fullName>
    </submittedName>
</protein>